<dbReference type="NCBIfam" id="TIGR03440">
    <property type="entry name" value="egtB_TIGR03440"/>
    <property type="match status" value="1"/>
</dbReference>
<dbReference type="InterPro" id="IPR005532">
    <property type="entry name" value="SUMF_dom"/>
</dbReference>
<name>A0A841GZ83_9BACT</name>
<evidence type="ECO:0000256" key="1">
    <source>
        <dbReference type="ARBA" id="ARBA00023002"/>
    </source>
</evidence>
<sequence length="439" mass="50006">MAQSEPITPHEAAALLADARERTLLLVSAVPEDELMNQHNKLMSPVVWDMGHIAHFEELWLVRNLEGPVQFGEMPGMFNPFENPRSTRGELELPRMADTLDHMANARRMVLDRLLDGDFSEADPQLLDGGYIFRMVAQHEYQHNETILQALQLKDEGVRYRAPRALATPSGRPVPADADGMVRFPGGRVVIGTDDRSGPYDNERPAHAVDVAPFRIGAWAVTNGEYARFIEEGGYEDRTFWSEAGWAHKEQAGLVAPQFWSMEDGQWWTRSMDRDMPVDPYRPVCHVCWYEAEAYCSWAGGRLPTEHEWEAAASWDPATGTKRTYPWGEEAPTALDANLDQLSFETARIGAYPRNVSPIGAYGMIGDVWEWTSSDFTRWPGYQTFPYPEYSELFFGPDYKVLRGGSWATRPGAIRNTFRNWDYPIRRQIFSGFRMARDD</sequence>
<gene>
    <name evidence="6" type="ORF">HNQ61_002685</name>
</gene>
<dbReference type="InterPro" id="IPR034660">
    <property type="entry name" value="DinB/YfiT-like"/>
</dbReference>
<reference evidence="6 7" key="1">
    <citation type="submission" date="2020-08" db="EMBL/GenBank/DDBJ databases">
        <title>Genomic Encyclopedia of Type Strains, Phase IV (KMG-IV): sequencing the most valuable type-strain genomes for metagenomic binning, comparative biology and taxonomic classification.</title>
        <authorList>
            <person name="Goeker M."/>
        </authorList>
    </citation>
    <scope>NUCLEOTIDE SEQUENCE [LARGE SCALE GENOMIC DNA]</scope>
    <source>
        <strain evidence="6 7">DSM 29007</strain>
    </source>
</reference>
<evidence type="ECO:0000313" key="6">
    <source>
        <dbReference type="EMBL" id="MBB6071063.1"/>
    </source>
</evidence>
<dbReference type="AlphaFoldDB" id="A0A841GZ83"/>
<evidence type="ECO:0000256" key="2">
    <source>
        <dbReference type="ARBA" id="ARBA00023004"/>
    </source>
</evidence>
<evidence type="ECO:0000259" key="5">
    <source>
        <dbReference type="Pfam" id="PF12867"/>
    </source>
</evidence>
<feature type="domain" description="Sulfatase-modifying factor enzyme-like" evidence="4">
    <location>
        <begin position="178"/>
        <end position="437"/>
    </location>
</feature>
<dbReference type="SUPFAM" id="SSF56436">
    <property type="entry name" value="C-type lectin-like"/>
    <property type="match status" value="1"/>
</dbReference>
<evidence type="ECO:0000259" key="4">
    <source>
        <dbReference type="Pfam" id="PF03781"/>
    </source>
</evidence>
<evidence type="ECO:0000256" key="3">
    <source>
        <dbReference type="ARBA" id="ARBA00037882"/>
    </source>
</evidence>
<dbReference type="PANTHER" id="PTHR23150:SF36">
    <property type="entry name" value="HERCYNINE OXYGENASE"/>
    <property type="match status" value="1"/>
</dbReference>
<protein>
    <submittedName>
        <fullName evidence="6">Iron(II)-dependent oxidoreductase</fullName>
        <ecNumber evidence="6">1.14.99.50</ecNumber>
    </submittedName>
</protein>
<keyword evidence="1 6" id="KW-0560">Oxidoreductase</keyword>
<keyword evidence="2" id="KW-0408">Iron</keyword>
<dbReference type="Gene3D" id="1.20.120.450">
    <property type="entry name" value="dinb family like domain"/>
    <property type="match status" value="1"/>
</dbReference>
<dbReference type="InterPro" id="IPR016187">
    <property type="entry name" value="CTDL_fold"/>
</dbReference>
<comment type="pathway">
    <text evidence="3">Amino-acid biosynthesis; ergothioneine biosynthesis.</text>
</comment>
<dbReference type="Pfam" id="PF12867">
    <property type="entry name" value="DinB_2"/>
    <property type="match status" value="1"/>
</dbReference>
<dbReference type="EC" id="1.14.99.50" evidence="6"/>
<proteinExistence type="predicted"/>
<feature type="domain" description="DinB-like" evidence="5">
    <location>
        <begin position="16"/>
        <end position="147"/>
    </location>
</feature>
<accession>A0A841GZ83</accession>
<dbReference type="Gene3D" id="3.90.1580.10">
    <property type="entry name" value="paralog of FGE (formylglycine-generating enzyme)"/>
    <property type="match status" value="1"/>
</dbReference>
<evidence type="ECO:0000313" key="7">
    <source>
        <dbReference type="Proteomes" id="UP000582837"/>
    </source>
</evidence>
<organism evidence="6 7">
    <name type="scientific">Longimicrobium terrae</name>
    <dbReference type="NCBI Taxonomy" id="1639882"/>
    <lineage>
        <taxon>Bacteria</taxon>
        <taxon>Pseudomonadati</taxon>
        <taxon>Gemmatimonadota</taxon>
        <taxon>Longimicrobiia</taxon>
        <taxon>Longimicrobiales</taxon>
        <taxon>Longimicrobiaceae</taxon>
        <taxon>Longimicrobium</taxon>
    </lineage>
</organism>
<comment type="caution">
    <text evidence="6">The sequence shown here is derived from an EMBL/GenBank/DDBJ whole genome shotgun (WGS) entry which is preliminary data.</text>
</comment>
<dbReference type="InterPro" id="IPR051043">
    <property type="entry name" value="Sulfatase_Mod_Factor_Kinase"/>
</dbReference>
<dbReference type="InterPro" id="IPR042095">
    <property type="entry name" value="SUMF_sf"/>
</dbReference>
<dbReference type="InterPro" id="IPR024775">
    <property type="entry name" value="DinB-like"/>
</dbReference>
<dbReference type="PANTHER" id="PTHR23150">
    <property type="entry name" value="SULFATASE MODIFYING FACTOR 1, 2"/>
    <property type="match status" value="1"/>
</dbReference>
<dbReference type="EMBL" id="JACHIA010000006">
    <property type="protein sequence ID" value="MBB6071063.1"/>
    <property type="molecule type" value="Genomic_DNA"/>
</dbReference>
<dbReference type="GO" id="GO:0044875">
    <property type="term" value="F:gamma-glutamyl hercynylcysteine sulfoxide synthase activity"/>
    <property type="evidence" value="ECO:0007669"/>
    <property type="project" value="UniProtKB-EC"/>
</dbReference>
<dbReference type="Proteomes" id="UP000582837">
    <property type="component" value="Unassembled WGS sequence"/>
</dbReference>
<dbReference type="RefSeq" id="WP_170033573.1">
    <property type="nucleotide sequence ID" value="NZ_JABDTL010000001.1"/>
</dbReference>
<keyword evidence="7" id="KW-1185">Reference proteome</keyword>
<dbReference type="SUPFAM" id="SSF109854">
    <property type="entry name" value="DinB/YfiT-like putative metalloenzymes"/>
    <property type="match status" value="1"/>
</dbReference>
<dbReference type="InterPro" id="IPR017806">
    <property type="entry name" value="EgtB"/>
</dbReference>
<dbReference type="Pfam" id="PF03781">
    <property type="entry name" value="FGE-sulfatase"/>
    <property type="match status" value="1"/>
</dbReference>